<dbReference type="InterPro" id="IPR012337">
    <property type="entry name" value="RNaseH-like_sf"/>
</dbReference>
<dbReference type="InterPro" id="IPR003656">
    <property type="entry name" value="Znf_BED"/>
</dbReference>
<protein>
    <recommendedName>
        <fullName evidence="10">BED-type domain-containing protein</fullName>
    </recommendedName>
</protein>
<dbReference type="PROSITE" id="PS50808">
    <property type="entry name" value="ZF_BED"/>
    <property type="match status" value="1"/>
</dbReference>
<reference evidence="11 12" key="1">
    <citation type="journal article" date="2022" name="Nat. Plants">
        <title>Genomes of leafy and leafless Platanthera orchids illuminate the evolution of mycoheterotrophy.</title>
        <authorList>
            <person name="Li M.H."/>
            <person name="Liu K.W."/>
            <person name="Li Z."/>
            <person name="Lu H.C."/>
            <person name="Ye Q.L."/>
            <person name="Zhang D."/>
            <person name="Wang J.Y."/>
            <person name="Li Y.F."/>
            <person name="Zhong Z.M."/>
            <person name="Liu X."/>
            <person name="Yu X."/>
            <person name="Liu D.K."/>
            <person name="Tu X.D."/>
            <person name="Liu B."/>
            <person name="Hao Y."/>
            <person name="Liao X.Y."/>
            <person name="Jiang Y.T."/>
            <person name="Sun W.H."/>
            <person name="Chen J."/>
            <person name="Chen Y.Q."/>
            <person name="Ai Y."/>
            <person name="Zhai J.W."/>
            <person name="Wu S.S."/>
            <person name="Zhou Z."/>
            <person name="Hsiao Y.Y."/>
            <person name="Wu W.L."/>
            <person name="Chen Y.Y."/>
            <person name="Lin Y.F."/>
            <person name="Hsu J.L."/>
            <person name="Li C.Y."/>
            <person name="Wang Z.W."/>
            <person name="Zhao X."/>
            <person name="Zhong W.Y."/>
            <person name="Ma X.K."/>
            <person name="Ma L."/>
            <person name="Huang J."/>
            <person name="Chen G.Z."/>
            <person name="Huang M.Z."/>
            <person name="Huang L."/>
            <person name="Peng D.H."/>
            <person name="Luo Y.B."/>
            <person name="Zou S.Q."/>
            <person name="Chen S.P."/>
            <person name="Lan S."/>
            <person name="Tsai W.C."/>
            <person name="Van de Peer Y."/>
            <person name="Liu Z.J."/>
        </authorList>
    </citation>
    <scope>NUCLEOTIDE SEQUENCE [LARGE SCALE GENOMIC DNA]</scope>
    <source>
        <strain evidence="11">Lor287</strain>
    </source>
</reference>
<keyword evidence="9" id="KW-0472">Membrane</keyword>
<keyword evidence="4" id="KW-0862">Zinc</keyword>
<name>A0AAP0G5E6_9ASPA</name>
<dbReference type="InterPro" id="IPR008906">
    <property type="entry name" value="HATC_C_dom"/>
</dbReference>
<dbReference type="Pfam" id="PF02892">
    <property type="entry name" value="zf-BED"/>
    <property type="match status" value="1"/>
</dbReference>
<dbReference type="GO" id="GO:0046983">
    <property type="term" value="F:protein dimerization activity"/>
    <property type="evidence" value="ECO:0007669"/>
    <property type="project" value="InterPro"/>
</dbReference>
<evidence type="ECO:0000256" key="1">
    <source>
        <dbReference type="ARBA" id="ARBA00004123"/>
    </source>
</evidence>
<dbReference type="PANTHER" id="PTHR32166">
    <property type="entry name" value="OSJNBA0013A04.12 PROTEIN"/>
    <property type="match status" value="1"/>
</dbReference>
<dbReference type="EMBL" id="JBBWWQ010000009">
    <property type="protein sequence ID" value="KAK8938410.1"/>
    <property type="molecule type" value="Genomic_DNA"/>
</dbReference>
<accession>A0AAP0G5E6</accession>
<feature type="region of interest" description="Disordered" evidence="8">
    <location>
        <begin position="1"/>
        <end position="21"/>
    </location>
</feature>
<dbReference type="GO" id="GO:0008270">
    <property type="term" value="F:zinc ion binding"/>
    <property type="evidence" value="ECO:0007669"/>
    <property type="project" value="UniProtKB-KW"/>
</dbReference>
<keyword evidence="3 7" id="KW-0863">Zinc-finger</keyword>
<keyword evidence="5" id="KW-0238">DNA-binding</keyword>
<evidence type="ECO:0000313" key="11">
    <source>
        <dbReference type="EMBL" id="KAK8938410.1"/>
    </source>
</evidence>
<evidence type="ECO:0000256" key="7">
    <source>
        <dbReference type="PROSITE-ProRule" id="PRU00027"/>
    </source>
</evidence>
<feature type="domain" description="BED-type" evidence="10">
    <location>
        <begin position="16"/>
        <end position="75"/>
    </location>
</feature>
<dbReference type="GO" id="GO:0005634">
    <property type="term" value="C:nucleus"/>
    <property type="evidence" value="ECO:0007669"/>
    <property type="project" value="UniProtKB-SubCell"/>
</dbReference>
<proteinExistence type="predicted"/>
<evidence type="ECO:0000256" key="9">
    <source>
        <dbReference type="SAM" id="Phobius"/>
    </source>
</evidence>
<evidence type="ECO:0000256" key="4">
    <source>
        <dbReference type="ARBA" id="ARBA00022833"/>
    </source>
</evidence>
<evidence type="ECO:0000256" key="8">
    <source>
        <dbReference type="SAM" id="MobiDB-lite"/>
    </source>
</evidence>
<evidence type="ECO:0000256" key="5">
    <source>
        <dbReference type="ARBA" id="ARBA00023125"/>
    </source>
</evidence>
<keyword evidence="9" id="KW-1133">Transmembrane helix</keyword>
<dbReference type="PANTHER" id="PTHR32166:SF121">
    <property type="entry name" value="DUF659 DOMAIN-CONTAINING PROTEIN"/>
    <property type="match status" value="1"/>
</dbReference>
<evidence type="ECO:0000259" key="10">
    <source>
        <dbReference type="PROSITE" id="PS50808"/>
    </source>
</evidence>
<comment type="subcellular location">
    <subcellularLocation>
        <location evidence="1">Nucleus</location>
    </subcellularLocation>
</comment>
<keyword evidence="6" id="KW-0539">Nucleus</keyword>
<keyword evidence="9" id="KW-0812">Transmembrane</keyword>
<sequence length="674" mass="77345">MEGGDSSNVSTQAIRDKNDPGWAHFSLTKDVNGKNKFRCLHCGSVYSGGGINRMKQHLAGVKGNIAACKKVSLDVRHQMQENLKGISGKKQETQEARENIGIYDEHVTEEDNFFAPRTSAGSQPSIKSVLASKQVVHRADMAVARWFYDSCIPINALNSPFAQKAIDAITAIGPGYKLPTYHMMRVNLLKDCREECKLLVDAYRSSWKETGCTIMADGWTDVRSRTLINFLVYCPRGLSFLKSVDASDIKKDAETLCELFSEVVEWVGVSNIVQIVTDNAANYKKAGALLHEKYANIYWSPCAAHCLNLILKEICSMVHVKDIANKASKVTILVYNHIFLLSWLRKREGWKEIVRPGATRFATTFITLKSVHDHKHDLQALITSKYFSDSKLSKTVKGKEATSIILDNKFWTSCLIMTKISGPIIRLLRIVDADEKPSLGYVYDGLYRVRKAIKNLFKNNKRLYKPYTSIIKSRWDSQFRQGIHSAAYFLNPTFQYDKDNYSHKPEVMQGLVELIGNKDVCSKAKEAMMEVRLFRDQLESFGKPLAIKLAMEMQPDEWWRMFGSSAPQLQKLAIRILSQTSSSSGCERNWSVFEKIHTKRRNRLEHQRLNDLVYVRYNLNMRNRYDFHLPYFKFYILIVLYFYILYFLITFYISIFYHSTFVLGLHVRKGVTIL</sequence>
<dbReference type="SUPFAM" id="SSF53098">
    <property type="entry name" value="Ribonuclease H-like"/>
    <property type="match status" value="1"/>
</dbReference>
<comment type="caution">
    <text evidence="11">The sequence shown here is derived from an EMBL/GenBank/DDBJ whole genome shotgun (WGS) entry which is preliminary data.</text>
</comment>
<keyword evidence="2" id="KW-0479">Metal-binding</keyword>
<keyword evidence="12" id="KW-1185">Reference proteome</keyword>
<evidence type="ECO:0000256" key="6">
    <source>
        <dbReference type="ARBA" id="ARBA00023242"/>
    </source>
</evidence>
<dbReference type="InterPro" id="IPR007021">
    <property type="entry name" value="DUF659"/>
</dbReference>
<organism evidence="11 12">
    <name type="scientific">Platanthera zijinensis</name>
    <dbReference type="NCBI Taxonomy" id="2320716"/>
    <lineage>
        <taxon>Eukaryota</taxon>
        <taxon>Viridiplantae</taxon>
        <taxon>Streptophyta</taxon>
        <taxon>Embryophyta</taxon>
        <taxon>Tracheophyta</taxon>
        <taxon>Spermatophyta</taxon>
        <taxon>Magnoliopsida</taxon>
        <taxon>Liliopsida</taxon>
        <taxon>Asparagales</taxon>
        <taxon>Orchidaceae</taxon>
        <taxon>Orchidoideae</taxon>
        <taxon>Orchideae</taxon>
        <taxon>Orchidinae</taxon>
        <taxon>Platanthera</taxon>
    </lineage>
</organism>
<dbReference type="AlphaFoldDB" id="A0AAP0G5E6"/>
<dbReference type="GO" id="GO:0003677">
    <property type="term" value="F:DNA binding"/>
    <property type="evidence" value="ECO:0007669"/>
    <property type="project" value="UniProtKB-KW"/>
</dbReference>
<evidence type="ECO:0000313" key="12">
    <source>
        <dbReference type="Proteomes" id="UP001418222"/>
    </source>
</evidence>
<evidence type="ECO:0000256" key="2">
    <source>
        <dbReference type="ARBA" id="ARBA00022723"/>
    </source>
</evidence>
<dbReference type="Proteomes" id="UP001418222">
    <property type="component" value="Unassembled WGS sequence"/>
</dbReference>
<feature type="transmembrane region" description="Helical" evidence="9">
    <location>
        <begin position="634"/>
        <end position="657"/>
    </location>
</feature>
<feature type="compositionally biased region" description="Polar residues" evidence="8">
    <location>
        <begin position="1"/>
        <end position="13"/>
    </location>
</feature>
<evidence type="ECO:0000256" key="3">
    <source>
        <dbReference type="ARBA" id="ARBA00022771"/>
    </source>
</evidence>
<dbReference type="Pfam" id="PF05699">
    <property type="entry name" value="Dimer_Tnp_hAT"/>
    <property type="match status" value="1"/>
</dbReference>
<gene>
    <name evidence="11" type="ORF">KSP39_PZI011224</name>
</gene>
<dbReference type="Pfam" id="PF04937">
    <property type="entry name" value="DUF659"/>
    <property type="match status" value="1"/>
</dbReference>